<dbReference type="Proteomes" id="UP000314294">
    <property type="component" value="Unassembled WGS sequence"/>
</dbReference>
<keyword evidence="3" id="KW-1185">Reference proteome</keyword>
<feature type="compositionally biased region" description="Basic and acidic residues" evidence="1">
    <location>
        <begin position="75"/>
        <end position="97"/>
    </location>
</feature>
<feature type="compositionally biased region" description="Basic residues" evidence="1">
    <location>
        <begin position="99"/>
        <end position="110"/>
    </location>
</feature>
<comment type="caution">
    <text evidence="2">The sequence shown here is derived from an EMBL/GenBank/DDBJ whole genome shotgun (WGS) entry which is preliminary data.</text>
</comment>
<evidence type="ECO:0000256" key="1">
    <source>
        <dbReference type="SAM" id="MobiDB-lite"/>
    </source>
</evidence>
<dbReference type="EMBL" id="SRLO01009968">
    <property type="protein sequence ID" value="TNN26564.1"/>
    <property type="molecule type" value="Genomic_DNA"/>
</dbReference>
<name>A0A4Z2EDJ0_9TELE</name>
<gene>
    <name evidence="2" type="ORF">EYF80_063300</name>
</gene>
<proteinExistence type="predicted"/>
<dbReference type="AlphaFoldDB" id="A0A4Z2EDJ0"/>
<evidence type="ECO:0000313" key="3">
    <source>
        <dbReference type="Proteomes" id="UP000314294"/>
    </source>
</evidence>
<protein>
    <submittedName>
        <fullName evidence="2">Uncharacterized protein</fullName>
    </submittedName>
</protein>
<accession>A0A4Z2EDJ0</accession>
<feature type="region of interest" description="Disordered" evidence="1">
    <location>
        <begin position="1"/>
        <end position="57"/>
    </location>
</feature>
<feature type="region of interest" description="Disordered" evidence="1">
    <location>
        <begin position="75"/>
        <end position="111"/>
    </location>
</feature>
<sequence length="124" mass="13633">MLQHDVAAGSRRCSRGSKRISSRARPGPLMLLDDALVNRPPAPRSASPRYGPPPDGRRANVIFLTGQHAMSICPSEREATRSNTAARRESQEAETHQGKGQRSKSVRKKMIPLASYFGGKAWRP</sequence>
<organism evidence="2 3">
    <name type="scientific">Liparis tanakae</name>
    <name type="common">Tanaka's snailfish</name>
    <dbReference type="NCBI Taxonomy" id="230148"/>
    <lineage>
        <taxon>Eukaryota</taxon>
        <taxon>Metazoa</taxon>
        <taxon>Chordata</taxon>
        <taxon>Craniata</taxon>
        <taxon>Vertebrata</taxon>
        <taxon>Euteleostomi</taxon>
        <taxon>Actinopterygii</taxon>
        <taxon>Neopterygii</taxon>
        <taxon>Teleostei</taxon>
        <taxon>Neoteleostei</taxon>
        <taxon>Acanthomorphata</taxon>
        <taxon>Eupercaria</taxon>
        <taxon>Perciformes</taxon>
        <taxon>Cottioidei</taxon>
        <taxon>Cottales</taxon>
        <taxon>Liparidae</taxon>
        <taxon>Liparis</taxon>
    </lineage>
</organism>
<reference evidence="2 3" key="1">
    <citation type="submission" date="2019-03" db="EMBL/GenBank/DDBJ databases">
        <title>First draft genome of Liparis tanakae, snailfish: a comprehensive survey of snailfish specific genes.</title>
        <authorList>
            <person name="Kim W."/>
            <person name="Song I."/>
            <person name="Jeong J.-H."/>
            <person name="Kim D."/>
            <person name="Kim S."/>
            <person name="Ryu S."/>
            <person name="Song J.Y."/>
            <person name="Lee S.K."/>
        </authorList>
    </citation>
    <scope>NUCLEOTIDE SEQUENCE [LARGE SCALE GENOMIC DNA]</scope>
    <source>
        <tissue evidence="2">Muscle</tissue>
    </source>
</reference>
<evidence type="ECO:0000313" key="2">
    <source>
        <dbReference type="EMBL" id="TNN26564.1"/>
    </source>
</evidence>
<feature type="compositionally biased region" description="Basic residues" evidence="1">
    <location>
        <begin position="12"/>
        <end position="22"/>
    </location>
</feature>